<dbReference type="SUPFAM" id="SSF81301">
    <property type="entry name" value="Nucleotidyltransferase"/>
    <property type="match status" value="1"/>
</dbReference>
<dbReference type="AlphaFoldDB" id="A0A7Z0WVS8"/>
<protein>
    <recommendedName>
        <fullName evidence="1">N-acetyltransferase domain-containing protein</fullName>
    </recommendedName>
</protein>
<accession>A0A7Z0WVS8</accession>
<dbReference type="PANTHER" id="PTHR34822:SF1">
    <property type="entry name" value="GRPB FAMILY PROTEIN"/>
    <property type="match status" value="1"/>
</dbReference>
<reference evidence="2 3" key="1">
    <citation type="journal article" date="2016" name="Front. Microbiol.">
        <title>High-Level Heat Resistance of Spores of Bacillus amyloliquefaciens and Bacillus licheniformis Results from the Presence of a spoVA Operon in a Tn1546 Transposon.</title>
        <authorList>
            <person name="Berendsen E.M."/>
            <person name="Koning R.A."/>
            <person name="Boekhorst J."/>
            <person name="de Jong A."/>
            <person name="Kuipers O.P."/>
            <person name="Wells-Bennik M.H."/>
        </authorList>
    </citation>
    <scope>NUCLEOTIDE SEQUENCE [LARGE SCALE GENOMIC DNA]</scope>
    <source>
        <strain evidence="2 3">B4121</strain>
    </source>
</reference>
<dbReference type="InterPro" id="IPR000182">
    <property type="entry name" value="GNAT_dom"/>
</dbReference>
<dbReference type="InterPro" id="IPR007344">
    <property type="entry name" value="GrpB/CoaE"/>
</dbReference>
<feature type="domain" description="N-acetyltransferase" evidence="1">
    <location>
        <begin position="1"/>
        <end position="148"/>
    </location>
</feature>
<dbReference type="GO" id="GO:0016747">
    <property type="term" value="F:acyltransferase activity, transferring groups other than amino-acyl groups"/>
    <property type="evidence" value="ECO:0007669"/>
    <property type="project" value="InterPro"/>
</dbReference>
<dbReference type="Gene3D" id="3.40.630.30">
    <property type="match status" value="1"/>
</dbReference>
<evidence type="ECO:0000259" key="1">
    <source>
        <dbReference type="PROSITE" id="PS51186"/>
    </source>
</evidence>
<gene>
    <name evidence="2" type="ORF">B4121_3564</name>
</gene>
<dbReference type="Proteomes" id="UP000185604">
    <property type="component" value="Unassembled WGS sequence"/>
</dbReference>
<sequence>MIQLLNHKDPHTARCIVNVQRPAYEKEAEIIQFQGIPQLNETAFDVMDSRETFIGWFEGGELAGIASFIHTAEKLTICRLAVHPVHFRKGIAMALLRYLLMEKEAEAFEVTTGAENEPAKALYQKLGFSEIEQYEPEKGIVLSRLTLNAPRKVKVVSYQEEWKGEFFKEKKQLEALFQNEVLHIHHIGSTSIPGMSAKPVIDILIEVNDLGSAARFEKGMKMLGYESKGENGIPGRRFFQKGGRKRTHHVHLYESGHPDIRRHLAFRDYLISHPERAEEYAALKMKLAEMFPLDMAGYVDGKNGWIKETEHLAEQWEKGGEDR</sequence>
<proteinExistence type="predicted"/>
<dbReference type="PROSITE" id="PS51186">
    <property type="entry name" value="GNAT"/>
    <property type="match status" value="1"/>
</dbReference>
<dbReference type="Pfam" id="PF04229">
    <property type="entry name" value="GrpB"/>
    <property type="match status" value="1"/>
</dbReference>
<dbReference type="CDD" id="cd04301">
    <property type="entry name" value="NAT_SF"/>
    <property type="match status" value="1"/>
</dbReference>
<dbReference type="InterPro" id="IPR043519">
    <property type="entry name" value="NT_sf"/>
</dbReference>
<dbReference type="SUPFAM" id="SSF55729">
    <property type="entry name" value="Acyl-CoA N-acyltransferases (Nat)"/>
    <property type="match status" value="1"/>
</dbReference>
<comment type="caution">
    <text evidence="2">The sequence shown here is derived from an EMBL/GenBank/DDBJ whole genome shotgun (WGS) entry which is preliminary data.</text>
</comment>
<evidence type="ECO:0000313" key="3">
    <source>
        <dbReference type="Proteomes" id="UP000185604"/>
    </source>
</evidence>
<name>A0A7Z0WVS8_9BACI</name>
<dbReference type="RefSeq" id="WP_023855945.1">
    <property type="nucleotide sequence ID" value="NZ_AP023088.1"/>
</dbReference>
<organism evidence="2 3">
    <name type="scientific">Bacillus paralicheniformis</name>
    <dbReference type="NCBI Taxonomy" id="1648923"/>
    <lineage>
        <taxon>Bacteria</taxon>
        <taxon>Bacillati</taxon>
        <taxon>Bacillota</taxon>
        <taxon>Bacilli</taxon>
        <taxon>Bacillales</taxon>
        <taxon>Bacillaceae</taxon>
        <taxon>Bacillus</taxon>
    </lineage>
</organism>
<evidence type="ECO:0000313" key="2">
    <source>
        <dbReference type="EMBL" id="OLF90289.1"/>
    </source>
</evidence>
<dbReference type="PANTHER" id="PTHR34822">
    <property type="entry name" value="GRPB DOMAIN PROTEIN (AFU_ORTHOLOGUE AFUA_1G01530)"/>
    <property type="match status" value="1"/>
</dbReference>
<dbReference type="Pfam" id="PF00583">
    <property type="entry name" value="Acetyltransf_1"/>
    <property type="match status" value="1"/>
</dbReference>
<dbReference type="Gene3D" id="3.30.460.10">
    <property type="entry name" value="Beta Polymerase, domain 2"/>
    <property type="match status" value="1"/>
</dbReference>
<dbReference type="InterPro" id="IPR016181">
    <property type="entry name" value="Acyl_CoA_acyltransferase"/>
</dbReference>
<dbReference type="EMBL" id="LKPO01000021">
    <property type="protein sequence ID" value="OLF90289.1"/>
    <property type="molecule type" value="Genomic_DNA"/>
</dbReference>